<dbReference type="RefSeq" id="WP_018966889.1">
    <property type="nucleotide sequence ID" value="NZ_KB899212.1"/>
</dbReference>
<dbReference type="PANTHER" id="PTHR12598">
    <property type="entry name" value="COPPER HOMEOSTASIS PROTEIN CUTC"/>
    <property type="match status" value="1"/>
</dbReference>
<dbReference type="HOGENOM" id="CLU_050555_3_1_10"/>
<dbReference type="Pfam" id="PF03932">
    <property type="entry name" value="CutC"/>
    <property type="match status" value="1"/>
</dbReference>
<dbReference type="eggNOG" id="COG3142">
    <property type="taxonomic scope" value="Bacteria"/>
</dbReference>
<comment type="similarity">
    <text evidence="1 2">Belongs to the CutC family.</text>
</comment>
<dbReference type="GO" id="GO:0005507">
    <property type="term" value="F:copper ion binding"/>
    <property type="evidence" value="ECO:0007669"/>
    <property type="project" value="TreeGrafter"/>
</dbReference>
<dbReference type="EMBL" id="JNGW01000051">
    <property type="protein sequence ID" value="KDR52593.1"/>
    <property type="molecule type" value="Genomic_DNA"/>
</dbReference>
<dbReference type="AlphaFoldDB" id="A0A069QIC1"/>
<dbReference type="InterPro" id="IPR005627">
    <property type="entry name" value="CutC-like"/>
</dbReference>
<sequence>MNKTSNNFEFEICANSVESCLAAQEGGADRVELCAGISEGGTTPSFGDIVTARRLLSDTKLHVIIRPRGGDFTYSDLEMDIMAADIDACKQAGVDGVVFGCLTPEGDIDIERNAKLMAHVGNMAATFHRAFDRCRNPLDALDQLEELGFNRVLTSGQQKTAEKGIPLLYKLQKKAGKGIAIMAGCGVNERNIFKIHVETDVTQFHFSARESVLSSCEYMSGNVRMGGKDTDESYREVTTARRVNHTIRELRSEKNAT</sequence>
<dbReference type="PANTHER" id="PTHR12598:SF0">
    <property type="entry name" value="COPPER HOMEOSTASIS PROTEIN CUTC HOMOLOG"/>
    <property type="match status" value="1"/>
</dbReference>
<organism evidence="3 4">
    <name type="scientific">Hoylesella loescheii DSM 19665 = JCM 12249 = ATCC 15930</name>
    <dbReference type="NCBI Taxonomy" id="1122985"/>
    <lineage>
        <taxon>Bacteria</taxon>
        <taxon>Pseudomonadati</taxon>
        <taxon>Bacteroidota</taxon>
        <taxon>Bacteroidia</taxon>
        <taxon>Bacteroidales</taxon>
        <taxon>Prevotellaceae</taxon>
        <taxon>Hoylesella</taxon>
    </lineage>
</organism>
<dbReference type="Proteomes" id="UP000027442">
    <property type="component" value="Unassembled WGS sequence"/>
</dbReference>
<evidence type="ECO:0000256" key="2">
    <source>
        <dbReference type="HAMAP-Rule" id="MF_00795"/>
    </source>
</evidence>
<dbReference type="PATRIC" id="fig|1122985.7.peg.1385"/>
<protein>
    <recommendedName>
        <fullName evidence="2">PF03932 family protein CutC</fullName>
    </recommendedName>
</protein>
<accession>A0A069QIC1</accession>
<dbReference type="Gene3D" id="3.20.20.380">
    <property type="entry name" value="Copper homeostasis (CutC) domain"/>
    <property type="match status" value="1"/>
</dbReference>
<keyword evidence="4" id="KW-1185">Reference proteome</keyword>
<name>A0A069QIC1_HOYLO</name>
<dbReference type="FunFam" id="3.20.20.380:FF:000001">
    <property type="entry name" value="Copper homeostasis protein CutC"/>
    <property type="match status" value="1"/>
</dbReference>
<proteinExistence type="inferred from homology"/>
<comment type="caution">
    <text evidence="2">Once thought to be involved in copper homeostasis, experiments in E.coli have shown this is not the case.</text>
</comment>
<comment type="caution">
    <text evidence="3">The sequence shown here is derived from an EMBL/GenBank/DDBJ whole genome shotgun (WGS) entry which is preliminary data.</text>
</comment>
<keyword evidence="2" id="KW-0963">Cytoplasm</keyword>
<comment type="subcellular location">
    <subcellularLocation>
        <location evidence="2">Cytoplasm</location>
    </subcellularLocation>
</comment>
<reference evidence="3 4" key="1">
    <citation type="submission" date="2013-08" db="EMBL/GenBank/DDBJ databases">
        <authorList>
            <person name="Weinstock G."/>
            <person name="Sodergren E."/>
            <person name="Wylie T."/>
            <person name="Fulton L."/>
            <person name="Fulton R."/>
            <person name="Fronick C."/>
            <person name="O'Laughlin M."/>
            <person name="Godfrey J."/>
            <person name="Miner T."/>
            <person name="Herter B."/>
            <person name="Appelbaum E."/>
            <person name="Cordes M."/>
            <person name="Lek S."/>
            <person name="Wollam A."/>
            <person name="Pepin K.H."/>
            <person name="Palsikar V.B."/>
            <person name="Mitreva M."/>
            <person name="Wilson R.K."/>
        </authorList>
    </citation>
    <scope>NUCLEOTIDE SEQUENCE [LARGE SCALE GENOMIC DNA]</scope>
    <source>
        <strain evidence="3 4">ATCC 15930</strain>
    </source>
</reference>
<evidence type="ECO:0000313" key="4">
    <source>
        <dbReference type="Proteomes" id="UP000027442"/>
    </source>
</evidence>
<dbReference type="InterPro" id="IPR036822">
    <property type="entry name" value="CutC-like_dom_sf"/>
</dbReference>
<gene>
    <name evidence="2" type="primary">cutC</name>
    <name evidence="3" type="ORF">HMPREF1991_01333</name>
</gene>
<dbReference type="GO" id="GO:0005737">
    <property type="term" value="C:cytoplasm"/>
    <property type="evidence" value="ECO:0007669"/>
    <property type="project" value="UniProtKB-SubCell"/>
</dbReference>
<dbReference type="HAMAP" id="MF_00795">
    <property type="entry name" value="CutC"/>
    <property type="match status" value="1"/>
</dbReference>
<dbReference type="SUPFAM" id="SSF110395">
    <property type="entry name" value="CutC-like"/>
    <property type="match status" value="1"/>
</dbReference>
<evidence type="ECO:0000256" key="1">
    <source>
        <dbReference type="ARBA" id="ARBA00007768"/>
    </source>
</evidence>
<evidence type="ECO:0000313" key="3">
    <source>
        <dbReference type="EMBL" id="KDR52593.1"/>
    </source>
</evidence>